<feature type="compositionally biased region" description="Polar residues" evidence="2">
    <location>
        <begin position="56"/>
        <end position="68"/>
    </location>
</feature>
<keyword evidence="4" id="KW-1185">Reference proteome</keyword>
<evidence type="ECO:0000313" key="3">
    <source>
        <dbReference type="EMBL" id="OQS00378.1"/>
    </source>
</evidence>
<evidence type="ECO:0000256" key="1">
    <source>
        <dbReference type="SAM" id="Coils"/>
    </source>
</evidence>
<accession>A0A1V9ZQS3</accession>
<dbReference type="AlphaFoldDB" id="A0A1V9ZQS3"/>
<dbReference type="OrthoDB" id="166827at2759"/>
<comment type="caution">
    <text evidence="3">The sequence shown here is derived from an EMBL/GenBank/DDBJ whole genome shotgun (WGS) entry which is preliminary data.</text>
</comment>
<protein>
    <submittedName>
        <fullName evidence="3">Uncharacterized protein</fullName>
    </submittedName>
</protein>
<feature type="region of interest" description="Disordered" evidence="2">
    <location>
        <begin position="34"/>
        <end position="70"/>
    </location>
</feature>
<feature type="compositionally biased region" description="Polar residues" evidence="2">
    <location>
        <begin position="97"/>
        <end position="114"/>
    </location>
</feature>
<organism evidence="3 4">
    <name type="scientific">Thraustotheca clavata</name>
    <dbReference type="NCBI Taxonomy" id="74557"/>
    <lineage>
        <taxon>Eukaryota</taxon>
        <taxon>Sar</taxon>
        <taxon>Stramenopiles</taxon>
        <taxon>Oomycota</taxon>
        <taxon>Saprolegniomycetes</taxon>
        <taxon>Saprolegniales</taxon>
        <taxon>Achlyaceae</taxon>
        <taxon>Thraustotheca</taxon>
    </lineage>
</organism>
<dbReference type="EMBL" id="JNBS01001705">
    <property type="protein sequence ID" value="OQS00378.1"/>
    <property type="molecule type" value="Genomic_DNA"/>
</dbReference>
<reference evidence="3 4" key="1">
    <citation type="journal article" date="2014" name="Genome Biol. Evol.">
        <title>The secreted proteins of Achlya hypogyna and Thraustotheca clavata identify the ancestral oomycete secretome and reveal gene acquisitions by horizontal gene transfer.</title>
        <authorList>
            <person name="Misner I."/>
            <person name="Blouin N."/>
            <person name="Leonard G."/>
            <person name="Richards T.A."/>
            <person name="Lane C.E."/>
        </authorList>
    </citation>
    <scope>NUCLEOTIDE SEQUENCE [LARGE SCALE GENOMIC DNA]</scope>
    <source>
        <strain evidence="3 4">ATCC 34112</strain>
    </source>
</reference>
<dbReference type="Proteomes" id="UP000243217">
    <property type="component" value="Unassembled WGS sequence"/>
</dbReference>
<feature type="coiled-coil region" evidence="1">
    <location>
        <begin position="203"/>
        <end position="266"/>
    </location>
</feature>
<evidence type="ECO:0000313" key="4">
    <source>
        <dbReference type="Proteomes" id="UP000243217"/>
    </source>
</evidence>
<gene>
    <name evidence="3" type="ORF">THRCLA_05971</name>
</gene>
<name>A0A1V9ZQS3_9STRA</name>
<feature type="coiled-coil region" evidence="1">
    <location>
        <begin position="137"/>
        <end position="171"/>
    </location>
</feature>
<evidence type="ECO:0000256" key="2">
    <source>
        <dbReference type="SAM" id="MobiDB-lite"/>
    </source>
</evidence>
<keyword evidence="1" id="KW-0175">Coiled coil</keyword>
<sequence>MKRPKGDNANNGLSGGFFLPAQRSMHCKGGFFTSANLAGHPTNEKPVKPPRRKLSAPTSSKQPLTNQVGEDKVALDSVNVKYELAMKELHGIKVQLKSSSNPAQQSNQESSATTPPAVCSMPNTPSEMKSHSPGKKMQIAEAVIQKLYKKNLELEKALHQAKEEVQQLKSDTKVELPQIINPPTTESVQGIQSQKEEYLKFLAAQQDKTIQELKLKVEKLSRRPETGIIESDSKKLNVIPRLQKRLQEAIDESNRQKANYLRMKQDYNRLLLQRTRTLAGNAEIDSHARHFLALMEKRLETVEGEREQESMIYNMKLFETEKKSCDAFVAKKMLEEEMSKVVQDVTERDAIDDQIDKCILGVFDRLHQVELENIKLRGSTS</sequence>
<proteinExistence type="predicted"/>
<feature type="region of interest" description="Disordered" evidence="2">
    <location>
        <begin position="97"/>
        <end position="132"/>
    </location>
</feature>